<evidence type="ECO:0000313" key="1">
    <source>
        <dbReference type="EMBL" id="CAB1127697.1"/>
    </source>
</evidence>
<name>A0A6F8ZD57_9FIRM</name>
<sequence>MKRVLVVAGVWPWPPDQGDRVRLAGILGVLTRRAAVTLAAPPGPEPAPVPLEVVALPVRRRPLMALLHAGCPAAVGLRWDPALTRQVAALAGAADAVWVYGLGATAWLPPKPVQVPAVVDLVDALDRYYLGRWRHTGSPLWAWEAWKTRRWQARLARRWMLNVVSPADRAVLPGWARVWVTGNGCGAAGPPGSRNPEPGRAVTVGHWRYPPNAGGLRWFLRAVWPRVRRRVPGAVLDVVGKGAPGWAAGPGVRVRGWVPDLAAVYAAARVAVAPVLEGSGVKNKVLEALCHGVPVVTTPVGAEGLPSGPGLWVREGTEAWEEAVATALTTPELPVPVPPPSWEAALAPLVEALLGAAGEG</sequence>
<dbReference type="SUPFAM" id="SSF53756">
    <property type="entry name" value="UDP-Glycosyltransferase/glycogen phosphorylase"/>
    <property type="match status" value="1"/>
</dbReference>
<proteinExistence type="predicted"/>
<accession>A0A6F8ZD57</accession>
<dbReference type="KEGG" id="hfv:R50_0191"/>
<dbReference type="Proteomes" id="UP000503399">
    <property type="component" value="Chromosome"/>
</dbReference>
<dbReference type="Gene3D" id="3.40.50.2000">
    <property type="entry name" value="Glycogen Phosphorylase B"/>
    <property type="match status" value="1"/>
</dbReference>
<evidence type="ECO:0000313" key="2">
    <source>
        <dbReference type="Proteomes" id="UP000503399"/>
    </source>
</evidence>
<dbReference type="Pfam" id="PF13692">
    <property type="entry name" value="Glyco_trans_1_4"/>
    <property type="match status" value="1"/>
</dbReference>
<gene>
    <name evidence="1" type="ORF">R50_0191</name>
</gene>
<keyword evidence="2" id="KW-1185">Reference proteome</keyword>
<dbReference type="EMBL" id="LR778114">
    <property type="protein sequence ID" value="CAB1127697.1"/>
    <property type="molecule type" value="Genomic_DNA"/>
</dbReference>
<organism evidence="1 2">
    <name type="scientific">Candidatus Hydrogenisulfobacillus filiaventi</name>
    <dbReference type="NCBI Taxonomy" id="2707344"/>
    <lineage>
        <taxon>Bacteria</taxon>
        <taxon>Bacillati</taxon>
        <taxon>Bacillota</taxon>
        <taxon>Clostridia</taxon>
        <taxon>Eubacteriales</taxon>
        <taxon>Clostridiales Family XVII. Incertae Sedis</taxon>
        <taxon>Candidatus Hydrogenisulfobacillus</taxon>
    </lineage>
</organism>
<reference evidence="1 2" key="1">
    <citation type="submission" date="2020-02" db="EMBL/GenBank/DDBJ databases">
        <authorList>
            <person name="Hogendoorn C."/>
        </authorList>
    </citation>
    <scope>NUCLEOTIDE SEQUENCE [LARGE SCALE GENOMIC DNA]</scope>
    <source>
        <strain evidence="1">R501</strain>
    </source>
</reference>
<evidence type="ECO:0008006" key="3">
    <source>
        <dbReference type="Google" id="ProtNLM"/>
    </source>
</evidence>
<dbReference type="AlphaFoldDB" id="A0A6F8ZD57"/>
<protein>
    <recommendedName>
        <fullName evidence="3">Glycosyltransferase</fullName>
    </recommendedName>
</protein>